<gene>
    <name evidence="16" type="ORF">BJ969_005164</name>
</gene>
<evidence type="ECO:0000313" key="17">
    <source>
        <dbReference type="Proteomes" id="UP000580474"/>
    </source>
</evidence>
<organism evidence="16 17">
    <name type="scientific">Saccharopolyspora gloriosae</name>
    <dbReference type="NCBI Taxonomy" id="455344"/>
    <lineage>
        <taxon>Bacteria</taxon>
        <taxon>Bacillati</taxon>
        <taxon>Actinomycetota</taxon>
        <taxon>Actinomycetes</taxon>
        <taxon>Pseudonocardiales</taxon>
        <taxon>Pseudonocardiaceae</taxon>
        <taxon>Saccharopolyspora</taxon>
    </lineage>
</organism>
<dbReference type="InterPro" id="IPR023827">
    <property type="entry name" value="Peptidase_S8_Asp-AS"/>
</dbReference>
<comment type="similarity">
    <text evidence="2 10 11">Belongs to the peptidase S8 family.</text>
</comment>
<evidence type="ECO:0000256" key="14">
    <source>
        <dbReference type="SAM" id="SignalP"/>
    </source>
</evidence>
<dbReference type="NCBIfam" id="TIGR03921">
    <property type="entry name" value="T7SS_mycosin"/>
    <property type="match status" value="1"/>
</dbReference>
<dbReference type="EC" id="3.4.21.-" evidence="16"/>
<keyword evidence="3" id="KW-1003">Cell membrane</keyword>
<evidence type="ECO:0000256" key="6">
    <source>
        <dbReference type="ARBA" id="ARBA00022801"/>
    </source>
</evidence>
<evidence type="ECO:0000256" key="5">
    <source>
        <dbReference type="ARBA" id="ARBA00022692"/>
    </source>
</evidence>
<keyword evidence="8 13" id="KW-1133">Transmembrane helix</keyword>
<dbReference type="InterPro" id="IPR000209">
    <property type="entry name" value="Peptidase_S8/S53_dom"/>
</dbReference>
<sequence>MRFNSRGGKLRCGLALISVLGLTALGPAQPAMADEVEFQPPPLSPATPPSGPLSVSGNFEPTQGCMQANTSGSSVEEKPWSQLVLGFEQAHEEGLTGAGKTVGVIDTGVNPHPRLNLNGGGGSAVPDGGANSDCDGHGTVVAGIIAASEDPSTGFVGVAPQSTIMSLRQSSSLFQDKAQNKTIGDTRTMAQAIQYAADQNVDVINISQSSCQSMAAAMADGGGYNNLLYNAVKNAYDKKIVIVAAAGNTQDSCQKNPSGNPTTAVLPAWFDEYVLTVGSIGQQGQPSEFTVPGPWVDVAAPGEDLAALDPGRGGSGVVNQLATGPQGEPGPIQGTSFAAPYVSGLAVLIKEKFPELSAKEVMDRIEKTTLSPGGPNGRNDIVGYGMIDPMAALSDVVPAEHGKQPAPAKPARLGADAIPQTDWAAMTIAVGGSLGGIGAVLFTAFLLNAVRTVRARRAGDDED</sequence>
<dbReference type="PRINTS" id="PR00723">
    <property type="entry name" value="SUBTILISIN"/>
</dbReference>
<evidence type="ECO:0000256" key="12">
    <source>
        <dbReference type="SAM" id="MobiDB-lite"/>
    </source>
</evidence>
<name>A0A840NHT4_9PSEU</name>
<feature type="transmembrane region" description="Helical" evidence="13">
    <location>
        <begin position="423"/>
        <end position="447"/>
    </location>
</feature>
<dbReference type="GO" id="GO:0005886">
    <property type="term" value="C:plasma membrane"/>
    <property type="evidence" value="ECO:0007669"/>
    <property type="project" value="UniProtKB-SubCell"/>
</dbReference>
<dbReference type="PROSITE" id="PS00137">
    <property type="entry name" value="SUBTILASE_HIS"/>
    <property type="match status" value="1"/>
</dbReference>
<dbReference type="PROSITE" id="PS51892">
    <property type="entry name" value="SUBTILASE"/>
    <property type="match status" value="1"/>
</dbReference>
<evidence type="ECO:0000256" key="7">
    <source>
        <dbReference type="ARBA" id="ARBA00022825"/>
    </source>
</evidence>
<dbReference type="GO" id="GO:0006508">
    <property type="term" value="P:proteolysis"/>
    <property type="evidence" value="ECO:0007669"/>
    <property type="project" value="UniProtKB-KW"/>
</dbReference>
<dbReference type="InterPro" id="IPR036852">
    <property type="entry name" value="Peptidase_S8/S53_dom_sf"/>
</dbReference>
<reference evidence="16 17" key="1">
    <citation type="submission" date="2020-08" db="EMBL/GenBank/DDBJ databases">
        <title>Sequencing the genomes of 1000 actinobacteria strains.</title>
        <authorList>
            <person name="Klenk H.-P."/>
        </authorList>
    </citation>
    <scope>NUCLEOTIDE SEQUENCE [LARGE SCALE GENOMIC DNA]</scope>
    <source>
        <strain evidence="16 17">DSM 45582</strain>
    </source>
</reference>
<dbReference type="AlphaFoldDB" id="A0A840NHT4"/>
<comment type="caution">
    <text evidence="16">The sequence shown here is derived from an EMBL/GenBank/DDBJ whole genome shotgun (WGS) entry which is preliminary data.</text>
</comment>
<evidence type="ECO:0000256" key="11">
    <source>
        <dbReference type="RuleBase" id="RU003355"/>
    </source>
</evidence>
<dbReference type="PROSITE" id="PS00136">
    <property type="entry name" value="SUBTILASE_ASP"/>
    <property type="match status" value="1"/>
</dbReference>
<feature type="compositionally biased region" description="Pro residues" evidence="12">
    <location>
        <begin position="39"/>
        <end position="51"/>
    </location>
</feature>
<keyword evidence="4 10" id="KW-0645">Protease</keyword>
<dbReference type="Proteomes" id="UP000580474">
    <property type="component" value="Unassembled WGS sequence"/>
</dbReference>
<dbReference type="PANTHER" id="PTHR43806:SF11">
    <property type="entry name" value="CEREVISIN-RELATED"/>
    <property type="match status" value="1"/>
</dbReference>
<protein>
    <submittedName>
        <fullName evidence="16">Membrane-anchored mycosin MYCP</fullName>
        <ecNumber evidence="16">3.4.21.-</ecNumber>
    </submittedName>
</protein>
<feature type="domain" description="Peptidase S8/S53" evidence="15">
    <location>
        <begin position="97"/>
        <end position="385"/>
    </location>
</feature>
<comment type="subcellular location">
    <subcellularLocation>
        <location evidence="1">Cell membrane</location>
        <topology evidence="1">Single-pass membrane protein</topology>
    </subcellularLocation>
</comment>
<evidence type="ECO:0000259" key="15">
    <source>
        <dbReference type="Pfam" id="PF00082"/>
    </source>
</evidence>
<dbReference type="EMBL" id="JACHIV010000001">
    <property type="protein sequence ID" value="MBB5072076.1"/>
    <property type="molecule type" value="Genomic_DNA"/>
</dbReference>
<feature type="active site" description="Charge relay system" evidence="10">
    <location>
        <position position="336"/>
    </location>
</feature>
<keyword evidence="9 13" id="KW-0472">Membrane</keyword>
<dbReference type="GO" id="GO:0004252">
    <property type="term" value="F:serine-type endopeptidase activity"/>
    <property type="evidence" value="ECO:0007669"/>
    <property type="project" value="UniProtKB-UniRule"/>
</dbReference>
<dbReference type="InterPro" id="IPR015500">
    <property type="entry name" value="Peptidase_S8_subtilisin-rel"/>
</dbReference>
<dbReference type="SUPFAM" id="SSF52743">
    <property type="entry name" value="Subtilisin-like"/>
    <property type="match status" value="1"/>
</dbReference>
<feature type="chain" id="PRO_5032308547" evidence="14">
    <location>
        <begin position="34"/>
        <end position="463"/>
    </location>
</feature>
<evidence type="ECO:0000256" key="10">
    <source>
        <dbReference type="PROSITE-ProRule" id="PRU01240"/>
    </source>
</evidence>
<evidence type="ECO:0000256" key="9">
    <source>
        <dbReference type="ARBA" id="ARBA00023136"/>
    </source>
</evidence>
<evidence type="ECO:0000256" key="4">
    <source>
        <dbReference type="ARBA" id="ARBA00022670"/>
    </source>
</evidence>
<feature type="active site" description="Charge relay system" evidence="10">
    <location>
        <position position="106"/>
    </location>
</feature>
<feature type="region of interest" description="Disordered" evidence="12">
    <location>
        <begin position="36"/>
        <end position="62"/>
    </location>
</feature>
<evidence type="ECO:0000256" key="3">
    <source>
        <dbReference type="ARBA" id="ARBA00022475"/>
    </source>
</evidence>
<keyword evidence="17" id="KW-1185">Reference proteome</keyword>
<evidence type="ECO:0000256" key="8">
    <source>
        <dbReference type="ARBA" id="ARBA00022989"/>
    </source>
</evidence>
<dbReference type="InterPro" id="IPR023828">
    <property type="entry name" value="Peptidase_S8_Ser-AS"/>
</dbReference>
<accession>A0A840NHT4</accession>
<dbReference type="Pfam" id="PF00082">
    <property type="entry name" value="Peptidase_S8"/>
    <property type="match status" value="1"/>
</dbReference>
<feature type="active site" description="Charge relay system" evidence="10">
    <location>
        <position position="137"/>
    </location>
</feature>
<dbReference type="PROSITE" id="PS00138">
    <property type="entry name" value="SUBTILASE_SER"/>
    <property type="match status" value="1"/>
</dbReference>
<evidence type="ECO:0000313" key="16">
    <source>
        <dbReference type="EMBL" id="MBB5072076.1"/>
    </source>
</evidence>
<dbReference type="PANTHER" id="PTHR43806">
    <property type="entry name" value="PEPTIDASE S8"/>
    <property type="match status" value="1"/>
</dbReference>
<keyword evidence="5 13" id="KW-0812">Transmembrane</keyword>
<dbReference type="InterPro" id="IPR022398">
    <property type="entry name" value="Peptidase_S8_His-AS"/>
</dbReference>
<evidence type="ECO:0000256" key="13">
    <source>
        <dbReference type="SAM" id="Phobius"/>
    </source>
</evidence>
<keyword evidence="14" id="KW-0732">Signal</keyword>
<feature type="signal peptide" evidence="14">
    <location>
        <begin position="1"/>
        <end position="33"/>
    </location>
</feature>
<keyword evidence="7 10" id="KW-0720">Serine protease</keyword>
<keyword evidence="6 10" id="KW-0378">Hydrolase</keyword>
<dbReference type="RefSeq" id="WP_184483159.1">
    <property type="nucleotide sequence ID" value="NZ_JACHIV010000001.1"/>
</dbReference>
<dbReference type="Gene3D" id="3.40.50.200">
    <property type="entry name" value="Peptidase S8/S53 domain"/>
    <property type="match status" value="1"/>
</dbReference>
<evidence type="ECO:0000256" key="2">
    <source>
        <dbReference type="ARBA" id="ARBA00011073"/>
    </source>
</evidence>
<evidence type="ECO:0000256" key="1">
    <source>
        <dbReference type="ARBA" id="ARBA00004162"/>
    </source>
</evidence>
<dbReference type="InterPro" id="IPR023834">
    <property type="entry name" value="T7SS_pept_S8A_mycosin"/>
</dbReference>
<dbReference type="InterPro" id="IPR050131">
    <property type="entry name" value="Peptidase_S8_subtilisin-like"/>
</dbReference>
<proteinExistence type="inferred from homology"/>